<evidence type="ECO:0000259" key="4">
    <source>
        <dbReference type="Pfam" id="PF04755"/>
    </source>
</evidence>
<feature type="domain" description="Plastid lipid-associated protein/fibrillin conserved" evidence="4">
    <location>
        <begin position="183"/>
        <end position="371"/>
    </location>
</feature>
<proteinExistence type="predicted"/>
<gene>
    <name evidence="5" type="ORF">NDN08_000265</name>
</gene>
<protein>
    <recommendedName>
        <fullName evidence="4">Plastid lipid-associated protein/fibrillin conserved domain-containing protein</fullName>
    </recommendedName>
</protein>
<dbReference type="Gene3D" id="1.20.120.20">
    <property type="entry name" value="Apolipoprotein"/>
    <property type="match status" value="1"/>
</dbReference>
<name>A0AAV8UIT3_9RHOD</name>
<dbReference type="Pfam" id="PF04755">
    <property type="entry name" value="PAP_fibrillin"/>
    <property type="match status" value="1"/>
</dbReference>
<dbReference type="AlphaFoldDB" id="A0AAV8UIT3"/>
<organism evidence="5 6">
    <name type="scientific">Rhodosorus marinus</name>
    <dbReference type="NCBI Taxonomy" id="101924"/>
    <lineage>
        <taxon>Eukaryota</taxon>
        <taxon>Rhodophyta</taxon>
        <taxon>Stylonematophyceae</taxon>
        <taxon>Stylonematales</taxon>
        <taxon>Stylonemataceae</taxon>
        <taxon>Rhodosorus</taxon>
    </lineage>
</organism>
<dbReference type="GO" id="GO:0009536">
    <property type="term" value="C:plastid"/>
    <property type="evidence" value="ECO:0007669"/>
    <property type="project" value="UniProtKB-SubCell"/>
</dbReference>
<dbReference type="EMBL" id="JAMWBK010000013">
    <property type="protein sequence ID" value="KAJ8900968.1"/>
    <property type="molecule type" value="Genomic_DNA"/>
</dbReference>
<evidence type="ECO:0000313" key="5">
    <source>
        <dbReference type="EMBL" id="KAJ8900968.1"/>
    </source>
</evidence>
<dbReference type="PANTHER" id="PTHR31906">
    <property type="entry name" value="PLASTID-LIPID-ASSOCIATED PROTEIN 4, CHLOROPLASTIC-RELATED"/>
    <property type="match status" value="1"/>
</dbReference>
<keyword evidence="2" id="KW-0934">Plastid</keyword>
<feature type="compositionally biased region" description="Acidic residues" evidence="3">
    <location>
        <begin position="67"/>
        <end position="78"/>
    </location>
</feature>
<dbReference type="Proteomes" id="UP001157974">
    <property type="component" value="Unassembled WGS sequence"/>
</dbReference>
<sequence length="376" mass="41353">MESFVCGFDVVGARRRLAEAKCPVQEIWWRKREAVVVQSEFEFSGRYSYVNSEDGDGDEEVNRASDETEPDNTEEEPAADSVDAAQKSFESAAESVKDQLQMGARNVKESVEDAAEEVSEAIETGTRNVRDATKDAVKSAEDVADAVVSDVKKSVEQVAEDINPFKREEDFINISSREGSTEELKRNLVLAALGTNRGFAATADQTSEIRSIISALENKNPTPVPNESDQLEGDWKLIYTNALDILALGVIPLVQLGQVYQNIKMLSDKIEVENLAILEPSSAPLLNRFGARTSLEVSVKATAEADGDNILNIKFENQKFTPQSLLGRDILGKLPPLELALRGVATGYIETSYLDEEMRIATSIGNNIFVLIRELD</sequence>
<keyword evidence="6" id="KW-1185">Reference proteome</keyword>
<reference evidence="5 6" key="1">
    <citation type="journal article" date="2023" name="Nat. Commun.">
        <title>Origin of minicircular mitochondrial genomes in red algae.</title>
        <authorList>
            <person name="Lee Y."/>
            <person name="Cho C.H."/>
            <person name="Lee Y.M."/>
            <person name="Park S.I."/>
            <person name="Yang J.H."/>
            <person name="West J.A."/>
            <person name="Bhattacharya D."/>
            <person name="Yoon H.S."/>
        </authorList>
    </citation>
    <scope>NUCLEOTIDE SEQUENCE [LARGE SCALE GENOMIC DNA]</scope>
    <source>
        <strain evidence="5 6">CCMP1338</strain>
        <tissue evidence="5">Whole cell</tissue>
    </source>
</reference>
<evidence type="ECO:0000256" key="2">
    <source>
        <dbReference type="ARBA" id="ARBA00022640"/>
    </source>
</evidence>
<evidence type="ECO:0000313" key="6">
    <source>
        <dbReference type="Proteomes" id="UP001157974"/>
    </source>
</evidence>
<dbReference type="InterPro" id="IPR039633">
    <property type="entry name" value="PAP"/>
</dbReference>
<evidence type="ECO:0000256" key="3">
    <source>
        <dbReference type="SAM" id="MobiDB-lite"/>
    </source>
</evidence>
<dbReference type="SUPFAM" id="SSF58113">
    <property type="entry name" value="Apolipoprotein A-I"/>
    <property type="match status" value="1"/>
</dbReference>
<comment type="subcellular location">
    <subcellularLocation>
        <location evidence="1">Plastid</location>
    </subcellularLocation>
</comment>
<dbReference type="InterPro" id="IPR006843">
    <property type="entry name" value="PAP/fibrillin_dom"/>
</dbReference>
<comment type="caution">
    <text evidence="5">The sequence shown here is derived from an EMBL/GenBank/DDBJ whole genome shotgun (WGS) entry which is preliminary data.</text>
</comment>
<feature type="region of interest" description="Disordered" evidence="3">
    <location>
        <begin position="48"/>
        <end position="98"/>
    </location>
</feature>
<evidence type="ECO:0000256" key="1">
    <source>
        <dbReference type="ARBA" id="ARBA00004474"/>
    </source>
</evidence>
<accession>A0AAV8UIT3</accession>